<dbReference type="SUPFAM" id="SSF158397">
    <property type="entry name" value="TM1646-like"/>
    <property type="match status" value="1"/>
</dbReference>
<accession>A0A942U1T3</accession>
<evidence type="ECO:0000313" key="2">
    <source>
        <dbReference type="Proteomes" id="UP000679749"/>
    </source>
</evidence>
<proteinExistence type="predicted"/>
<keyword evidence="2" id="KW-1185">Reference proteome</keyword>
<evidence type="ECO:0000313" key="1">
    <source>
        <dbReference type="EMBL" id="MBS4213021.1"/>
    </source>
</evidence>
<protein>
    <submittedName>
        <fullName evidence="1">YaaR family protein</fullName>
    </submittedName>
</protein>
<dbReference type="Gene3D" id="1.20.120.490">
    <property type="entry name" value="Hypothetical protein TM1646-like domain"/>
    <property type="match status" value="1"/>
</dbReference>
<comment type="caution">
    <text evidence="1">The sequence shown here is derived from an EMBL/GenBank/DDBJ whole genome shotgun (WGS) entry which is preliminary data.</text>
</comment>
<sequence length="146" mass="16647">MKVSPGFGVTNDKMFFQKETKQAESSSFQQILTDSKTNLVKEQLSSLLDGIQKQGERLVQSRTAADLQKYKKLIQSFLQEVVKNGLSLEITDSFTAMNRGRRLKIIKEIDRNLLELSKKILEKEDANIQLLDKIGEIKGLLIDLYL</sequence>
<dbReference type="InterPro" id="IPR024042">
    <property type="entry name" value="TM1646-like_dom_sf"/>
</dbReference>
<dbReference type="InterPro" id="IPR005585">
    <property type="entry name" value="DUF327"/>
</dbReference>
<dbReference type="EMBL" id="JAGYPF010000002">
    <property type="protein sequence ID" value="MBS4213021.1"/>
    <property type="molecule type" value="Genomic_DNA"/>
</dbReference>
<dbReference type="AlphaFoldDB" id="A0A942U1T3"/>
<name>A0A942U1T3_9BACI</name>
<reference evidence="1" key="1">
    <citation type="submission" date="2021-05" db="EMBL/GenBank/DDBJ databases">
        <title>Novel Bacillus species.</title>
        <authorList>
            <person name="Liu G."/>
        </authorList>
    </citation>
    <scope>NUCLEOTIDE SEQUENCE</scope>
    <source>
        <strain evidence="1">FJAT-49825</strain>
    </source>
</reference>
<gene>
    <name evidence="1" type="ORF">KHA99_11235</name>
</gene>
<dbReference type="Proteomes" id="UP000679749">
    <property type="component" value="Unassembled WGS sequence"/>
</dbReference>
<dbReference type="Pfam" id="PF03885">
    <property type="entry name" value="DUF327"/>
    <property type="match status" value="1"/>
</dbReference>
<dbReference type="RefSeq" id="WP_213117536.1">
    <property type="nucleotide sequence ID" value="NZ_JAGYPF010000002.1"/>
</dbReference>
<organism evidence="1 2">
    <name type="scientific">Neobacillus rhizophilus</name>
    <dbReference type="NCBI Taxonomy" id="2833579"/>
    <lineage>
        <taxon>Bacteria</taxon>
        <taxon>Bacillati</taxon>
        <taxon>Bacillota</taxon>
        <taxon>Bacilli</taxon>
        <taxon>Bacillales</taxon>
        <taxon>Bacillaceae</taxon>
        <taxon>Neobacillus</taxon>
    </lineage>
</organism>